<evidence type="ECO:0000256" key="4">
    <source>
        <dbReference type="RuleBase" id="RU003684"/>
    </source>
</evidence>
<dbReference type="SUPFAM" id="SSF52768">
    <property type="entry name" value="Arginase/deacetylase"/>
    <property type="match status" value="1"/>
</dbReference>
<dbReference type="InterPro" id="IPR023696">
    <property type="entry name" value="Ureohydrolase_dom_sf"/>
</dbReference>
<keyword evidence="3 4" id="KW-0378">Hydrolase</keyword>
<dbReference type="Gene3D" id="3.40.800.10">
    <property type="entry name" value="Ureohydrolase domain"/>
    <property type="match status" value="1"/>
</dbReference>
<dbReference type="GO" id="GO:0046872">
    <property type="term" value="F:metal ion binding"/>
    <property type="evidence" value="ECO:0007669"/>
    <property type="project" value="UniProtKB-KW"/>
</dbReference>
<evidence type="ECO:0000313" key="5">
    <source>
        <dbReference type="EMBL" id="KZN89893.1"/>
    </source>
</evidence>
<organism evidence="5">
    <name type="scientific">Penicillium chrysogenum</name>
    <name type="common">Penicillium notatum</name>
    <dbReference type="NCBI Taxonomy" id="5076"/>
    <lineage>
        <taxon>Eukaryota</taxon>
        <taxon>Fungi</taxon>
        <taxon>Dikarya</taxon>
        <taxon>Ascomycota</taxon>
        <taxon>Pezizomycotina</taxon>
        <taxon>Eurotiomycetes</taxon>
        <taxon>Eurotiomycetidae</taxon>
        <taxon>Eurotiales</taxon>
        <taxon>Aspergillaceae</taxon>
        <taxon>Penicillium</taxon>
        <taxon>Penicillium chrysogenum species complex</taxon>
    </lineage>
</organism>
<dbReference type="PRINTS" id="PR00116">
    <property type="entry name" value="ARGINASE"/>
</dbReference>
<evidence type="ECO:0000256" key="1">
    <source>
        <dbReference type="ARBA" id="ARBA00009227"/>
    </source>
</evidence>
<dbReference type="PROSITE" id="PS01053">
    <property type="entry name" value="ARGINASE_1"/>
    <property type="match status" value="1"/>
</dbReference>
<sequence>MQRIGHMDKCPRPGRALRQNGVSAVQLEWQYLGKDVAGARVPTSALFFFFFFSKSFNLRWWRFLIGEKMQSYRLLTLILLGATSFAFTGHYHEAEGWTKEDLAELEAKGGQNYAFSGISTFANLEHTRCLLNPRETFDIAVLGAPYDTSVGYRPGARFGPRAIRHVSGRQSSFRGFNPRAGINPYQSWAKIIDCRDIPVTPFDNDSSSQATWSSSNCIRKGEDLDPHVGSLPQQLVTLGGDHSLSLPTLRALKEVHNRPIQVLHFDGEFTCGSSANYCVSDKWPSPHGHLASRGIPVVLGNHSFYPWLHILGGLPGRIVVQLIIKATRLCWSPLPGTGRKDNDEDTAQDWLRIPAEEIDNIGTRGIINQILDMLETEQLVYLSVDIDVLDPAFAPGTGTPEPRGWSSRELIPILRGLEDLNLVGADVVEV</sequence>
<protein>
    <submittedName>
        <fullName evidence="5">Guanidinobutyrase</fullName>
    </submittedName>
</protein>
<reference evidence="5" key="1">
    <citation type="journal article" date="2014" name="Genome Announc.">
        <title>Complete sequencing and chromosome-scale genome assembly of the industrial progenitor strain P2niaD18 from the penicillin producer Penicillium chrysogenum.</title>
        <authorList>
            <person name="Specht T."/>
            <person name="Dahlmann T.A."/>
            <person name="Zadra I."/>
            <person name="Kurnsteiner H."/>
            <person name="Kuck U."/>
        </authorList>
    </citation>
    <scope>NUCLEOTIDE SEQUENCE [LARGE SCALE GENOMIC DNA]</scope>
    <source>
        <strain evidence="5">P2niaD18</strain>
    </source>
</reference>
<dbReference type="Proteomes" id="UP000076449">
    <property type="component" value="Chromosome II"/>
</dbReference>
<dbReference type="InterPro" id="IPR020855">
    <property type="entry name" value="Ureohydrolase_Mn_BS"/>
</dbReference>
<dbReference type="GO" id="GO:0008783">
    <property type="term" value="F:agmatinase activity"/>
    <property type="evidence" value="ECO:0007669"/>
    <property type="project" value="TreeGrafter"/>
</dbReference>
<dbReference type="PANTHER" id="PTHR11358:SF26">
    <property type="entry name" value="GUANIDINO ACID HYDROLASE, MITOCHONDRIAL"/>
    <property type="match status" value="1"/>
</dbReference>
<dbReference type="AlphaFoldDB" id="A0A167V189"/>
<evidence type="ECO:0000256" key="3">
    <source>
        <dbReference type="ARBA" id="ARBA00022801"/>
    </source>
</evidence>
<evidence type="ECO:0000256" key="2">
    <source>
        <dbReference type="ARBA" id="ARBA00022723"/>
    </source>
</evidence>
<dbReference type="GO" id="GO:0033389">
    <property type="term" value="P:putrescine biosynthetic process from arginine, via agmatine"/>
    <property type="evidence" value="ECO:0007669"/>
    <property type="project" value="TreeGrafter"/>
</dbReference>
<dbReference type="EMBL" id="CM002799">
    <property type="protein sequence ID" value="KZN89893.1"/>
    <property type="molecule type" value="Genomic_DNA"/>
</dbReference>
<dbReference type="Pfam" id="PF00491">
    <property type="entry name" value="Arginase"/>
    <property type="match status" value="1"/>
</dbReference>
<keyword evidence="2" id="KW-0479">Metal-binding</keyword>
<dbReference type="PROSITE" id="PS51409">
    <property type="entry name" value="ARGINASE_2"/>
    <property type="match status" value="1"/>
</dbReference>
<name>A0A167V189_PENCH</name>
<proteinExistence type="inferred from homology"/>
<comment type="similarity">
    <text evidence="1">Belongs to the arginase family. Agmatinase subfamily.</text>
</comment>
<dbReference type="InterPro" id="IPR006035">
    <property type="entry name" value="Ureohydrolase"/>
</dbReference>
<dbReference type="PANTHER" id="PTHR11358">
    <property type="entry name" value="ARGINASE/AGMATINASE"/>
    <property type="match status" value="1"/>
</dbReference>
<accession>A0A167V189</accession>
<gene>
    <name evidence="5" type="ORF">EN45_085300</name>
</gene>